<dbReference type="OrthoDB" id="9765084at2"/>
<keyword evidence="2" id="KW-0489">Methyltransferase</keyword>
<protein>
    <submittedName>
        <fullName evidence="2">Methyltransferase domain-containing protein</fullName>
    </submittedName>
</protein>
<dbReference type="Pfam" id="PF13489">
    <property type="entry name" value="Methyltransf_23"/>
    <property type="match status" value="1"/>
</dbReference>
<dbReference type="GO" id="GO:0032259">
    <property type="term" value="P:methylation"/>
    <property type="evidence" value="ECO:0007669"/>
    <property type="project" value="UniProtKB-KW"/>
</dbReference>
<accession>A0A502FAH1</accession>
<evidence type="ECO:0000313" key="2">
    <source>
        <dbReference type="EMBL" id="TPG46415.1"/>
    </source>
</evidence>
<evidence type="ECO:0000259" key="1">
    <source>
        <dbReference type="Pfam" id="PF13946"/>
    </source>
</evidence>
<dbReference type="RefSeq" id="WP_140886397.1">
    <property type="nucleotide sequence ID" value="NZ_RCZP01000040.1"/>
</dbReference>
<keyword evidence="2" id="KW-0808">Transferase</keyword>
<dbReference type="CDD" id="cd02440">
    <property type="entry name" value="AdoMet_MTases"/>
    <property type="match status" value="1"/>
</dbReference>
<gene>
    <name evidence="2" type="ORF">EAH89_24680</name>
</gene>
<name>A0A502FAH1_9PROT</name>
<sequence>MPIEAARPLSPAELQAAYENAIDGRGPLSSAAPPPAMGAAPAEVPAQLGQPLRIEALSRLDDLSFLQAAYQGLLQRPPDAPGLQHYTAELAAGRSRVLVLGELRYSAEGRRIATPVPGLRGRFLLHRAYRVRLLGRLLRVLTGIAALPGLLRDVARLGTELTGLTADVRALRAGLADAELRLQAVGNQARPAGRGVEQFQAAAAEVAALSRRIEGEPWSPPILELATQLDGLRERLGRAEARAIADEDASSLVREAAGTFGALRERMGWPQDAAALASMVEEALTDGRNLAIRAANAAGALETRVHAQESRLSLILHEARRLAPGTPLDTTAAVEQANLLDPLYVAFEDRFRGTRADIKQRQSVYLDTLRAAGAGTAARPIVDVGSGRGELLELLRDEGLHARGVDLNGHMVALCTAAGLDCTKGDAVAYLAGLEPGSLGAVTGFHIIEHLPFPVMVALLDASLHALAPGGIIVFETPNPANLLVASRWFYLDPTHRNPLPGEMVAMIAEARGFVEVSIRPLHPMQARFEARDEVLARELDAIFHGPQDYALIARRP</sequence>
<dbReference type="GO" id="GO:0008168">
    <property type="term" value="F:methyltransferase activity"/>
    <property type="evidence" value="ECO:0007669"/>
    <property type="project" value="UniProtKB-KW"/>
</dbReference>
<dbReference type="InterPro" id="IPR029063">
    <property type="entry name" value="SAM-dependent_MTases_sf"/>
</dbReference>
<dbReference type="InterPro" id="IPR025282">
    <property type="entry name" value="DUF4214"/>
</dbReference>
<organism evidence="2 3">
    <name type="scientific">Muricoccus nepalensis</name>
    <dbReference type="NCBI Taxonomy" id="1854500"/>
    <lineage>
        <taxon>Bacteria</taxon>
        <taxon>Pseudomonadati</taxon>
        <taxon>Pseudomonadota</taxon>
        <taxon>Alphaproteobacteria</taxon>
        <taxon>Acetobacterales</taxon>
        <taxon>Roseomonadaceae</taxon>
        <taxon>Muricoccus</taxon>
    </lineage>
</organism>
<dbReference type="SUPFAM" id="SSF53335">
    <property type="entry name" value="S-adenosyl-L-methionine-dependent methyltransferases"/>
    <property type="match status" value="1"/>
</dbReference>
<dbReference type="Pfam" id="PF13946">
    <property type="entry name" value="DUF4214"/>
    <property type="match status" value="1"/>
</dbReference>
<keyword evidence="3" id="KW-1185">Reference proteome</keyword>
<evidence type="ECO:0000313" key="3">
    <source>
        <dbReference type="Proteomes" id="UP000317078"/>
    </source>
</evidence>
<reference evidence="2 3" key="1">
    <citation type="journal article" date="2019" name="Environ. Microbiol.">
        <title>Species interactions and distinct microbial communities in high Arctic permafrost affected cryosols are associated with the CH4 and CO2 gas fluxes.</title>
        <authorList>
            <person name="Altshuler I."/>
            <person name="Hamel J."/>
            <person name="Turney S."/>
            <person name="Magnuson E."/>
            <person name="Levesque R."/>
            <person name="Greer C."/>
            <person name="Whyte L.G."/>
        </authorList>
    </citation>
    <scope>NUCLEOTIDE SEQUENCE [LARGE SCALE GENOMIC DNA]</scope>
    <source>
        <strain evidence="2 3">S9.3B</strain>
    </source>
</reference>
<dbReference type="AlphaFoldDB" id="A0A502FAH1"/>
<dbReference type="EMBL" id="RCZP01000040">
    <property type="protein sequence ID" value="TPG46415.1"/>
    <property type="molecule type" value="Genomic_DNA"/>
</dbReference>
<dbReference type="Proteomes" id="UP000317078">
    <property type="component" value="Unassembled WGS sequence"/>
</dbReference>
<proteinExistence type="predicted"/>
<comment type="caution">
    <text evidence="2">The sequence shown here is derived from an EMBL/GenBank/DDBJ whole genome shotgun (WGS) entry which is preliminary data.</text>
</comment>
<feature type="domain" description="DUF4214" evidence="1">
    <location>
        <begin position="60"/>
        <end position="108"/>
    </location>
</feature>
<dbReference type="Gene3D" id="3.40.50.150">
    <property type="entry name" value="Vaccinia Virus protein VP39"/>
    <property type="match status" value="1"/>
</dbReference>